<dbReference type="Pfam" id="PF12172">
    <property type="entry name" value="zf-ChsH2"/>
    <property type="match status" value="1"/>
</dbReference>
<dbReference type="Proteomes" id="UP000000657">
    <property type="component" value="Chromosome"/>
</dbReference>
<accession>Q0RG71</accession>
<feature type="domain" description="ChsH2 rubredoxin-like zinc ribbon" evidence="2">
    <location>
        <begin position="25"/>
        <end position="60"/>
    </location>
</feature>
<name>Q0RG71_FRAAA</name>
<dbReference type="SUPFAM" id="SSF50249">
    <property type="entry name" value="Nucleic acid-binding proteins"/>
    <property type="match status" value="1"/>
</dbReference>
<dbReference type="KEGG" id="fal:FRAAL4877"/>
<dbReference type="Gene3D" id="6.10.30.10">
    <property type="match status" value="1"/>
</dbReference>
<reference evidence="3 4" key="1">
    <citation type="journal article" date="2007" name="Genome Res.">
        <title>Genome characteristics of facultatively symbiotic Frankia sp. strains reflect host range and host plant biogeography.</title>
        <authorList>
            <person name="Normand P."/>
            <person name="Lapierre P."/>
            <person name="Tisa L.S."/>
            <person name="Gogarten J.P."/>
            <person name="Alloisio N."/>
            <person name="Bagnarol E."/>
            <person name="Bassi C.A."/>
            <person name="Berry A.M."/>
            <person name="Bickhart D.M."/>
            <person name="Choisne N."/>
            <person name="Couloux A."/>
            <person name="Cournoyer B."/>
            <person name="Cruveiller S."/>
            <person name="Daubin V."/>
            <person name="Demange N."/>
            <person name="Francino M.P."/>
            <person name="Goltsman E."/>
            <person name="Huang Y."/>
            <person name="Kopp O.R."/>
            <person name="Labarre L."/>
            <person name="Lapidus A."/>
            <person name="Lavire C."/>
            <person name="Marechal J."/>
            <person name="Martinez M."/>
            <person name="Mastronunzio J.E."/>
            <person name="Mullin B.C."/>
            <person name="Niemann J."/>
            <person name="Pujic P."/>
            <person name="Rawnsley T."/>
            <person name="Rouy Z."/>
            <person name="Schenowitz C."/>
            <person name="Sellstedt A."/>
            <person name="Tavares F."/>
            <person name="Tomkins J.P."/>
            <person name="Vallenet D."/>
            <person name="Valverde C."/>
            <person name="Wall L.G."/>
            <person name="Wang Y."/>
            <person name="Medigue C."/>
            <person name="Benson D.R."/>
        </authorList>
    </citation>
    <scope>NUCLEOTIDE SEQUENCE [LARGE SCALE GENOMIC DNA]</scope>
    <source>
        <strain evidence="4">DSM 45986 / CECT 9034 / ACN14a</strain>
    </source>
</reference>
<dbReference type="HOGENOM" id="CLU_119412_1_2_11"/>
<dbReference type="InterPro" id="IPR002878">
    <property type="entry name" value="ChsH2_C"/>
</dbReference>
<evidence type="ECO:0008006" key="5">
    <source>
        <dbReference type="Google" id="ProtNLM"/>
    </source>
</evidence>
<sequence length="151" mass="15788">MSTLTTTLPPAGIQITTDSATEPFWQAAKENRLVAPKCADCGTFRLPPSPFCPTCQSQNVDWVTLSGRATVYSFSIVNGVPGQPGLTLAAAVVDLPDAPGARLVSNVVDADPDAVRIGTPLTVDFVEIADGWKLPVFRVDSAAEDATLSGT</sequence>
<evidence type="ECO:0000259" key="1">
    <source>
        <dbReference type="Pfam" id="PF01796"/>
    </source>
</evidence>
<dbReference type="InterPro" id="IPR012340">
    <property type="entry name" value="NA-bd_OB-fold"/>
</dbReference>
<feature type="domain" description="ChsH2 C-terminal OB-fold" evidence="1">
    <location>
        <begin position="62"/>
        <end position="125"/>
    </location>
</feature>
<protein>
    <recommendedName>
        <fullName evidence="5">Acyl dehydratase</fullName>
    </recommendedName>
</protein>
<evidence type="ECO:0000259" key="2">
    <source>
        <dbReference type="Pfam" id="PF12172"/>
    </source>
</evidence>
<dbReference type="STRING" id="326424.FRAAL4877"/>
<dbReference type="eggNOG" id="COG1545">
    <property type="taxonomic scope" value="Bacteria"/>
</dbReference>
<organism evidence="3 4">
    <name type="scientific">Frankia alni (strain DSM 45986 / CECT 9034 / ACN14a)</name>
    <dbReference type="NCBI Taxonomy" id="326424"/>
    <lineage>
        <taxon>Bacteria</taxon>
        <taxon>Bacillati</taxon>
        <taxon>Actinomycetota</taxon>
        <taxon>Actinomycetes</taxon>
        <taxon>Frankiales</taxon>
        <taxon>Frankiaceae</taxon>
        <taxon>Frankia</taxon>
    </lineage>
</organism>
<proteinExistence type="predicted"/>
<keyword evidence="4" id="KW-1185">Reference proteome</keyword>
<dbReference type="InterPro" id="IPR022002">
    <property type="entry name" value="ChsH2_Znr"/>
</dbReference>
<dbReference type="EMBL" id="CT573213">
    <property type="protein sequence ID" value="CAJ63518.1"/>
    <property type="molecule type" value="Genomic_DNA"/>
</dbReference>
<evidence type="ECO:0000313" key="4">
    <source>
        <dbReference type="Proteomes" id="UP000000657"/>
    </source>
</evidence>
<dbReference type="InterPro" id="IPR052513">
    <property type="entry name" value="Thioester_dehydratase-like"/>
</dbReference>
<dbReference type="PANTHER" id="PTHR34075:SF5">
    <property type="entry name" value="BLR3430 PROTEIN"/>
    <property type="match status" value="1"/>
</dbReference>
<dbReference type="AlphaFoldDB" id="Q0RG71"/>
<evidence type="ECO:0000313" key="3">
    <source>
        <dbReference type="EMBL" id="CAJ63518.1"/>
    </source>
</evidence>
<dbReference type="OrthoDB" id="7470921at2"/>
<dbReference type="Pfam" id="PF01796">
    <property type="entry name" value="OB_ChsH2_C"/>
    <property type="match status" value="1"/>
</dbReference>
<dbReference type="RefSeq" id="WP_011605991.1">
    <property type="nucleotide sequence ID" value="NC_008278.1"/>
</dbReference>
<dbReference type="PANTHER" id="PTHR34075">
    <property type="entry name" value="BLR3430 PROTEIN"/>
    <property type="match status" value="1"/>
</dbReference>
<gene>
    <name evidence="3" type="ordered locus">FRAAL4877</name>
</gene>